<feature type="non-terminal residue" evidence="2">
    <location>
        <position position="601"/>
    </location>
</feature>
<dbReference type="STRING" id="1314781.A0A165K3T8"/>
<evidence type="ECO:0000256" key="1">
    <source>
        <dbReference type="SAM" id="MobiDB-lite"/>
    </source>
</evidence>
<dbReference type="InterPro" id="IPR040521">
    <property type="entry name" value="KDZ"/>
</dbReference>
<dbReference type="Pfam" id="PF18758">
    <property type="entry name" value="KDZ"/>
    <property type="match status" value="1"/>
</dbReference>
<organism evidence="2 3">
    <name type="scientific">Exidia glandulosa HHB12029</name>
    <dbReference type="NCBI Taxonomy" id="1314781"/>
    <lineage>
        <taxon>Eukaryota</taxon>
        <taxon>Fungi</taxon>
        <taxon>Dikarya</taxon>
        <taxon>Basidiomycota</taxon>
        <taxon>Agaricomycotina</taxon>
        <taxon>Agaricomycetes</taxon>
        <taxon>Auriculariales</taxon>
        <taxon>Exidiaceae</taxon>
        <taxon>Exidia</taxon>
    </lineage>
</organism>
<name>A0A165K3T8_EXIGL</name>
<dbReference type="AlphaFoldDB" id="A0A165K3T8"/>
<accession>A0A165K3T8</accession>
<feature type="region of interest" description="Disordered" evidence="1">
    <location>
        <begin position="34"/>
        <end position="85"/>
    </location>
</feature>
<dbReference type="InParanoid" id="A0A165K3T8"/>
<evidence type="ECO:0000313" key="3">
    <source>
        <dbReference type="Proteomes" id="UP000077266"/>
    </source>
</evidence>
<dbReference type="EMBL" id="KV425952">
    <property type="protein sequence ID" value="KZV95745.1"/>
    <property type="molecule type" value="Genomic_DNA"/>
</dbReference>
<reference evidence="2 3" key="1">
    <citation type="journal article" date="2016" name="Mol. Biol. Evol.">
        <title>Comparative Genomics of Early-Diverging Mushroom-Forming Fungi Provides Insights into the Origins of Lignocellulose Decay Capabilities.</title>
        <authorList>
            <person name="Nagy L.G."/>
            <person name="Riley R."/>
            <person name="Tritt A."/>
            <person name="Adam C."/>
            <person name="Daum C."/>
            <person name="Floudas D."/>
            <person name="Sun H."/>
            <person name="Yadav J.S."/>
            <person name="Pangilinan J."/>
            <person name="Larsson K.H."/>
            <person name="Matsuura K."/>
            <person name="Barry K."/>
            <person name="Labutti K."/>
            <person name="Kuo R."/>
            <person name="Ohm R.A."/>
            <person name="Bhattacharya S.S."/>
            <person name="Shirouzu T."/>
            <person name="Yoshinaga Y."/>
            <person name="Martin F.M."/>
            <person name="Grigoriev I.V."/>
            <person name="Hibbett D.S."/>
        </authorList>
    </citation>
    <scope>NUCLEOTIDE SEQUENCE [LARGE SCALE GENOMIC DNA]</scope>
    <source>
        <strain evidence="2 3">HHB12029</strain>
    </source>
</reference>
<feature type="compositionally biased region" description="Pro residues" evidence="1">
    <location>
        <begin position="51"/>
        <end position="64"/>
    </location>
</feature>
<evidence type="ECO:0008006" key="4">
    <source>
        <dbReference type="Google" id="ProtNLM"/>
    </source>
</evidence>
<dbReference type="PANTHER" id="PTHR33096:SF1">
    <property type="entry name" value="CXC1-LIKE CYSTEINE CLUSTER ASSOCIATED WITH KDZ TRANSPOSASES DOMAIN-CONTAINING PROTEIN"/>
    <property type="match status" value="1"/>
</dbReference>
<dbReference type="PANTHER" id="PTHR33096">
    <property type="entry name" value="CXC2 DOMAIN-CONTAINING PROTEIN"/>
    <property type="match status" value="1"/>
</dbReference>
<sequence length="601" mass="67951">VQEGYRRPLQHTLQWYEMARTRVEQLVLNKIVASRDAASNDHRRPSGLDPVPSPVRPPATPEPSAPSSERSTATPEPPSQATNDAVPKWLEVARRLGLRCPACFGARKTGRPLEEGCDFHVAADGNFSQRHDEDAGDCPSLEYDPVFLVPKEFVDAVGDDLDAARKRPPRVYKREVPEDVIKHCENAHIAADGTRAKTAGDNFDDKGMMALICRHDIPLLACNIDTPGEQQKYIFAMIIWLSLHLPTNATICQFYDVGCVSDRIVALYDILPDDLANRIMFVTPAMHAYAHQWACQIVFSPRMKKGVGLTDGEGVERLWSRLRFLIATTRHMARQRRLFMLDRRFAHIQGSLRDDLGHWIQRRRGAIALKRKALAAQLSIRKPAIRAGGTTAAAARRKMQNLRDTHEVLTKGAEELYASLDIGEKFPELKKFGMEFARTLVMAYDAKCIARLKLMGRFFEWEMLDRAVGGKEHALGTAQHQKTITKMRNRTPALLRAITRYNTLCDKLKALKPRRLKFPLPEKLSEKLGTLKNDPSLMEDVWLQTGTTPAGPWLTDPGVRKGIRAQHILDRCDEEEYRVAVEEKNLYDWVFQEVVALESAL</sequence>
<dbReference type="OrthoDB" id="3253684at2759"/>
<gene>
    <name evidence="2" type="ORF">EXIGLDRAFT_594385</name>
</gene>
<dbReference type="Proteomes" id="UP000077266">
    <property type="component" value="Unassembled WGS sequence"/>
</dbReference>
<protein>
    <recommendedName>
        <fullName evidence="4">CxC1-like cysteine cluster associated with KDZ transposases domain-containing protein</fullName>
    </recommendedName>
</protein>
<feature type="non-terminal residue" evidence="2">
    <location>
        <position position="1"/>
    </location>
</feature>
<evidence type="ECO:0000313" key="2">
    <source>
        <dbReference type="EMBL" id="KZV95745.1"/>
    </source>
</evidence>
<proteinExistence type="predicted"/>
<keyword evidence="3" id="KW-1185">Reference proteome</keyword>
<feature type="compositionally biased region" description="Low complexity" evidence="1">
    <location>
        <begin position="65"/>
        <end position="74"/>
    </location>
</feature>